<reference evidence="2" key="1">
    <citation type="journal article" date="2015" name="Genome Announc.">
        <title>Complete Genome Sequence of Yersinia ruckeri Strain CSF007-82, Etiologic Agent of Red Mouth Disease in Salmonid Fish.</title>
        <authorList>
            <person name="Nelson M.C."/>
            <person name="LaPatra S.E."/>
            <person name="Welch T.J."/>
            <person name="Graf J."/>
        </authorList>
    </citation>
    <scope>NUCLEOTIDE SEQUENCE</scope>
    <source>
        <strain evidence="2">CSF007-82</strain>
    </source>
</reference>
<feature type="chain" id="PRO_5009745953" evidence="1">
    <location>
        <begin position="23"/>
        <end position="162"/>
    </location>
</feature>
<keyword evidence="1" id="KW-0732">Signal</keyword>
<proteinExistence type="predicted"/>
<dbReference type="EMBL" id="UHJG01000001">
    <property type="protein sequence ID" value="SUQ01206.1"/>
    <property type="molecule type" value="Genomic_DNA"/>
</dbReference>
<protein>
    <submittedName>
        <fullName evidence="2">Exported protein</fullName>
    </submittedName>
</protein>
<evidence type="ECO:0000313" key="2">
    <source>
        <dbReference type="EMBL" id="CEK28890.1"/>
    </source>
</evidence>
<sequence length="162" mass="17080">MMKTPLLLIAGGLLATSFSSLAMSLNYQEVSYNIEARGAKAVVAELAKSGQLAAVENNIKLGDDNWIAMAPKLADGGNQKFTQSIKSALSSALIYNPAAVLRAVSDSKTLALTDVCTAPTEATDSAAKTSFQQRASHTLSTIRNNDMTGPRDTCLAELKKLS</sequence>
<organism evidence="2">
    <name type="scientific">Yersinia ruckeri</name>
    <dbReference type="NCBI Taxonomy" id="29486"/>
    <lineage>
        <taxon>Bacteria</taxon>
        <taxon>Pseudomonadati</taxon>
        <taxon>Pseudomonadota</taxon>
        <taxon>Gammaproteobacteria</taxon>
        <taxon>Enterobacterales</taxon>
        <taxon>Yersiniaceae</taxon>
        <taxon>Yersinia</taxon>
    </lineage>
</organism>
<feature type="signal peptide" evidence="1">
    <location>
        <begin position="1"/>
        <end position="22"/>
    </location>
</feature>
<dbReference type="AlphaFoldDB" id="A0A085UAP8"/>
<evidence type="ECO:0000313" key="3">
    <source>
        <dbReference type="EMBL" id="SUQ01206.1"/>
    </source>
</evidence>
<reference evidence="3 4" key="2">
    <citation type="submission" date="2018-06" db="EMBL/GenBank/DDBJ databases">
        <authorList>
            <consortium name="Pathogen Informatics"/>
            <person name="Doyle S."/>
        </authorList>
    </citation>
    <scope>NUCLEOTIDE SEQUENCE [LARGE SCALE GENOMIC DNA]</scope>
    <source>
        <strain evidence="3 4">NCTC10476</strain>
    </source>
</reference>
<name>A0A085UAP8_YERRU</name>
<dbReference type="PATRIC" id="fig|29486.44.peg.320"/>
<dbReference type="EMBL" id="LN681231">
    <property type="protein sequence ID" value="CEK28890.1"/>
    <property type="molecule type" value="Genomic_DNA"/>
</dbReference>
<dbReference type="eggNOG" id="ENOG50338NS">
    <property type="taxonomic scope" value="Bacteria"/>
</dbReference>
<accession>A0A085UAP8</accession>
<evidence type="ECO:0000256" key="1">
    <source>
        <dbReference type="SAM" id="SignalP"/>
    </source>
</evidence>
<keyword evidence="4" id="KW-1185">Reference proteome</keyword>
<gene>
    <name evidence="2" type="ORF">CSF007_15840</name>
    <name evidence="3" type="ORF">NCTC10476_02553</name>
</gene>
<evidence type="ECO:0000313" key="4">
    <source>
        <dbReference type="Proteomes" id="UP000255169"/>
    </source>
</evidence>
<dbReference type="Proteomes" id="UP000255169">
    <property type="component" value="Unassembled WGS sequence"/>
</dbReference>